<sequence>MPVITFENRDHLRISPTVTMSGSIRVCHVTMGSFCVNVWQAARDDTADLDWSTHDYCGRNLPRVMGRSEIRENSAPMPADGHQGGQALAMRITGDKAAFYSYKFLGYQDTLLNDIGRHFFQDFFIRGTVNSFLETEGPSTWYY</sequence>
<evidence type="ECO:0000259" key="6">
    <source>
        <dbReference type="Pfam" id="PF01095"/>
    </source>
</evidence>
<evidence type="ECO:0000256" key="5">
    <source>
        <dbReference type="ARBA" id="ARBA00023085"/>
    </source>
</evidence>
<evidence type="ECO:0000313" key="7">
    <source>
        <dbReference type="EMBL" id="RWR95836.1"/>
    </source>
</evidence>
<dbReference type="Gene3D" id="2.160.20.10">
    <property type="entry name" value="Single-stranded right-handed beta-helix, Pectin lyase-like"/>
    <property type="match status" value="1"/>
</dbReference>
<keyword evidence="4" id="KW-0378">Hydrolase</keyword>
<dbReference type="GO" id="GO:0045490">
    <property type="term" value="P:pectin catabolic process"/>
    <property type="evidence" value="ECO:0007669"/>
    <property type="project" value="UniProtKB-UniPathway"/>
</dbReference>
<dbReference type="OrthoDB" id="2019149at2759"/>
<organism evidence="7 8">
    <name type="scientific">Cinnamomum micranthum f. kanehirae</name>
    <dbReference type="NCBI Taxonomy" id="337451"/>
    <lineage>
        <taxon>Eukaryota</taxon>
        <taxon>Viridiplantae</taxon>
        <taxon>Streptophyta</taxon>
        <taxon>Embryophyta</taxon>
        <taxon>Tracheophyta</taxon>
        <taxon>Spermatophyta</taxon>
        <taxon>Magnoliopsida</taxon>
        <taxon>Magnoliidae</taxon>
        <taxon>Laurales</taxon>
        <taxon>Lauraceae</taxon>
        <taxon>Cinnamomum</taxon>
    </lineage>
</organism>
<evidence type="ECO:0000256" key="3">
    <source>
        <dbReference type="ARBA" id="ARBA00013229"/>
    </source>
</evidence>
<dbReference type="PANTHER" id="PTHR31321">
    <property type="entry name" value="ACYL-COA THIOESTER HYDROLASE YBHC-RELATED"/>
    <property type="match status" value="1"/>
</dbReference>
<evidence type="ECO:0000256" key="2">
    <source>
        <dbReference type="ARBA" id="ARBA00008891"/>
    </source>
</evidence>
<feature type="domain" description="Pectinesterase catalytic" evidence="6">
    <location>
        <begin position="80"/>
        <end position="130"/>
    </location>
</feature>
<evidence type="ECO:0000313" key="8">
    <source>
        <dbReference type="Proteomes" id="UP000283530"/>
    </source>
</evidence>
<dbReference type="InterPro" id="IPR011050">
    <property type="entry name" value="Pectin_lyase_fold/virulence"/>
</dbReference>
<comment type="pathway">
    <text evidence="1">Glycan metabolism; pectin degradation; 2-dehydro-3-deoxy-D-gluconate from pectin: step 1/5.</text>
</comment>
<dbReference type="STRING" id="337451.A0A3S3R5W5"/>
<reference evidence="7 8" key="1">
    <citation type="journal article" date="2019" name="Nat. Plants">
        <title>Stout camphor tree genome fills gaps in understanding of flowering plant genome evolution.</title>
        <authorList>
            <person name="Chaw S.M."/>
            <person name="Liu Y.C."/>
            <person name="Wu Y.W."/>
            <person name="Wang H.Y."/>
            <person name="Lin C.I."/>
            <person name="Wu C.S."/>
            <person name="Ke H.M."/>
            <person name="Chang L.Y."/>
            <person name="Hsu C.Y."/>
            <person name="Yang H.T."/>
            <person name="Sudianto E."/>
            <person name="Hsu M.H."/>
            <person name="Wu K.P."/>
            <person name="Wang L.N."/>
            <person name="Leebens-Mack J.H."/>
            <person name="Tsai I.J."/>
        </authorList>
    </citation>
    <scope>NUCLEOTIDE SEQUENCE [LARGE SCALE GENOMIC DNA]</scope>
    <source>
        <strain evidence="8">cv. Chaw 1501</strain>
        <tissue evidence="7">Young leaves</tissue>
    </source>
</reference>
<dbReference type="PANTHER" id="PTHR31321:SF126">
    <property type="entry name" value="PECTINESTERASE"/>
    <property type="match status" value="1"/>
</dbReference>
<dbReference type="Proteomes" id="UP000283530">
    <property type="component" value="Unassembled WGS sequence"/>
</dbReference>
<accession>A0A3S3R5W5</accession>
<evidence type="ECO:0000256" key="4">
    <source>
        <dbReference type="ARBA" id="ARBA00022801"/>
    </source>
</evidence>
<dbReference type="UniPathway" id="UPA00545">
    <property type="reaction ID" value="UER00823"/>
</dbReference>
<dbReference type="EC" id="3.1.1.11" evidence="3"/>
<protein>
    <recommendedName>
        <fullName evidence="3">pectinesterase</fullName>
        <ecNumber evidence="3">3.1.1.11</ecNumber>
    </recommendedName>
</protein>
<keyword evidence="5" id="KW-0063">Aspartyl esterase</keyword>
<evidence type="ECO:0000256" key="1">
    <source>
        <dbReference type="ARBA" id="ARBA00005184"/>
    </source>
</evidence>
<proteinExistence type="inferred from homology"/>
<dbReference type="AlphaFoldDB" id="A0A3S3R5W5"/>
<dbReference type="InterPro" id="IPR000070">
    <property type="entry name" value="Pectinesterase_cat"/>
</dbReference>
<dbReference type="InterPro" id="IPR012334">
    <property type="entry name" value="Pectin_lyas_fold"/>
</dbReference>
<comment type="similarity">
    <text evidence="2">Belongs to the pectinesterase family.</text>
</comment>
<dbReference type="Pfam" id="PF01095">
    <property type="entry name" value="Pectinesterase"/>
    <property type="match status" value="1"/>
</dbReference>
<dbReference type="SUPFAM" id="SSF51126">
    <property type="entry name" value="Pectin lyase-like"/>
    <property type="match status" value="1"/>
</dbReference>
<gene>
    <name evidence="7" type="ORF">CKAN_02519300</name>
</gene>
<comment type="caution">
    <text evidence="7">The sequence shown here is derived from an EMBL/GenBank/DDBJ whole genome shotgun (WGS) entry which is preliminary data.</text>
</comment>
<dbReference type="GO" id="GO:0042545">
    <property type="term" value="P:cell wall modification"/>
    <property type="evidence" value="ECO:0007669"/>
    <property type="project" value="InterPro"/>
</dbReference>
<name>A0A3S3R5W5_9MAGN</name>
<keyword evidence="8" id="KW-1185">Reference proteome</keyword>
<dbReference type="EMBL" id="QPKB01000011">
    <property type="protein sequence ID" value="RWR95836.1"/>
    <property type="molecule type" value="Genomic_DNA"/>
</dbReference>
<dbReference type="GO" id="GO:0030599">
    <property type="term" value="F:pectinesterase activity"/>
    <property type="evidence" value="ECO:0007669"/>
    <property type="project" value="UniProtKB-EC"/>
</dbReference>